<dbReference type="PROSITE" id="PS51485">
    <property type="entry name" value="PHYTOCYANIN"/>
    <property type="match status" value="1"/>
</dbReference>
<feature type="domain" description="Phytocyanin" evidence="13">
    <location>
        <begin position="24"/>
        <end position="126"/>
    </location>
</feature>
<keyword evidence="2" id="KW-1003">Cell membrane</keyword>
<evidence type="ECO:0000256" key="4">
    <source>
        <dbReference type="ARBA" id="ARBA00022729"/>
    </source>
</evidence>
<feature type="chain" id="PRO_5043542115" description="Phytocyanin domain-containing protein" evidence="12">
    <location>
        <begin position="24"/>
        <end position="200"/>
    </location>
</feature>
<dbReference type="AlphaFoldDB" id="A0AAW1IH72"/>
<evidence type="ECO:0000256" key="3">
    <source>
        <dbReference type="ARBA" id="ARBA00022622"/>
    </source>
</evidence>
<comment type="caution">
    <text evidence="14">The sequence shown here is derived from an EMBL/GenBank/DDBJ whole genome shotgun (WGS) entry which is preliminary data.</text>
</comment>
<organism evidence="14 15">
    <name type="scientific">Saponaria officinalis</name>
    <name type="common">Common soapwort</name>
    <name type="synonym">Lychnis saponaria</name>
    <dbReference type="NCBI Taxonomy" id="3572"/>
    <lineage>
        <taxon>Eukaryota</taxon>
        <taxon>Viridiplantae</taxon>
        <taxon>Streptophyta</taxon>
        <taxon>Embryophyta</taxon>
        <taxon>Tracheophyta</taxon>
        <taxon>Spermatophyta</taxon>
        <taxon>Magnoliopsida</taxon>
        <taxon>eudicotyledons</taxon>
        <taxon>Gunneridae</taxon>
        <taxon>Pentapetalae</taxon>
        <taxon>Caryophyllales</taxon>
        <taxon>Caryophyllaceae</taxon>
        <taxon>Caryophylleae</taxon>
        <taxon>Saponaria</taxon>
    </lineage>
</organism>
<feature type="region of interest" description="Disordered" evidence="10">
    <location>
        <begin position="129"/>
        <end position="174"/>
    </location>
</feature>
<keyword evidence="6" id="KW-1015">Disulfide bond</keyword>
<keyword evidence="15" id="KW-1185">Reference proteome</keyword>
<feature type="signal peptide" evidence="12">
    <location>
        <begin position="1"/>
        <end position="23"/>
    </location>
</feature>
<dbReference type="FunFam" id="2.60.40.420:FF:000066">
    <property type="entry name" value="Early nodulin-like protein 9"/>
    <property type="match status" value="1"/>
</dbReference>
<keyword evidence="11" id="KW-0812">Transmembrane</keyword>
<keyword evidence="7" id="KW-0325">Glycoprotein</keyword>
<dbReference type="Gene3D" id="2.60.40.420">
    <property type="entry name" value="Cupredoxins - blue copper proteins"/>
    <property type="match status" value="1"/>
</dbReference>
<evidence type="ECO:0000259" key="13">
    <source>
        <dbReference type="PROSITE" id="PS51485"/>
    </source>
</evidence>
<evidence type="ECO:0000256" key="12">
    <source>
        <dbReference type="SAM" id="SignalP"/>
    </source>
</evidence>
<dbReference type="Proteomes" id="UP001443914">
    <property type="component" value="Unassembled WGS sequence"/>
</dbReference>
<evidence type="ECO:0000256" key="1">
    <source>
        <dbReference type="ARBA" id="ARBA00004609"/>
    </source>
</evidence>
<evidence type="ECO:0000256" key="6">
    <source>
        <dbReference type="ARBA" id="ARBA00023157"/>
    </source>
</evidence>
<evidence type="ECO:0000256" key="7">
    <source>
        <dbReference type="ARBA" id="ARBA00023180"/>
    </source>
</evidence>
<sequence>MAKCSCIIIGFLGIMFLMQGSEATTFTVGGSKGWSVPNDNNVYNQWAEKMRFQIGDSLLFVYQASSDSVLQVSKEDYTNCNTNSPISKFNDGHTLFNFNQSGPYYFISGSKDNCNKNEKLVVVVLADRTTKTPSSPPSPAPSPTTTVASASPPSPTTTAQASPAPSAEANPPPRNGATSFVMGFGSLLGAFASSSILLAF</sequence>
<dbReference type="SUPFAM" id="SSF49503">
    <property type="entry name" value="Cupredoxins"/>
    <property type="match status" value="1"/>
</dbReference>
<dbReference type="Pfam" id="PF02298">
    <property type="entry name" value="Cu_bind_like"/>
    <property type="match status" value="1"/>
</dbReference>
<protein>
    <recommendedName>
        <fullName evidence="13">Phytocyanin domain-containing protein</fullName>
    </recommendedName>
</protein>
<keyword evidence="11" id="KW-1133">Transmembrane helix</keyword>
<keyword evidence="8" id="KW-0449">Lipoprotein</keyword>
<evidence type="ECO:0000256" key="2">
    <source>
        <dbReference type="ARBA" id="ARBA00022475"/>
    </source>
</evidence>
<feature type="transmembrane region" description="Helical" evidence="11">
    <location>
        <begin position="180"/>
        <end position="199"/>
    </location>
</feature>
<reference evidence="14" key="1">
    <citation type="submission" date="2024-03" db="EMBL/GenBank/DDBJ databases">
        <title>WGS assembly of Saponaria officinalis var. Norfolk2.</title>
        <authorList>
            <person name="Jenkins J."/>
            <person name="Shu S."/>
            <person name="Grimwood J."/>
            <person name="Barry K."/>
            <person name="Goodstein D."/>
            <person name="Schmutz J."/>
            <person name="Leebens-Mack J."/>
            <person name="Osbourn A."/>
        </authorList>
    </citation>
    <scope>NUCLEOTIDE SEQUENCE [LARGE SCALE GENOMIC DNA]</scope>
    <source>
        <strain evidence="14">JIC</strain>
    </source>
</reference>
<keyword evidence="5 11" id="KW-0472">Membrane</keyword>
<comment type="subcellular location">
    <subcellularLocation>
        <location evidence="1">Cell membrane</location>
        <topology evidence="1">Lipid-anchor</topology>
        <topology evidence="1">GPI-anchor</topology>
    </subcellularLocation>
</comment>
<dbReference type="InterPro" id="IPR008972">
    <property type="entry name" value="Cupredoxin"/>
</dbReference>
<feature type="compositionally biased region" description="Low complexity" evidence="10">
    <location>
        <begin position="143"/>
        <end position="169"/>
    </location>
</feature>
<gene>
    <name evidence="14" type="ORF">RND81_09G036800</name>
</gene>
<dbReference type="GO" id="GO:0005886">
    <property type="term" value="C:plasma membrane"/>
    <property type="evidence" value="ECO:0007669"/>
    <property type="project" value="UniProtKB-SubCell"/>
</dbReference>
<evidence type="ECO:0000313" key="14">
    <source>
        <dbReference type="EMBL" id="KAK9689125.1"/>
    </source>
</evidence>
<evidence type="ECO:0000256" key="10">
    <source>
        <dbReference type="SAM" id="MobiDB-lite"/>
    </source>
</evidence>
<evidence type="ECO:0000256" key="11">
    <source>
        <dbReference type="SAM" id="Phobius"/>
    </source>
</evidence>
<dbReference type="GO" id="GO:0098552">
    <property type="term" value="C:side of membrane"/>
    <property type="evidence" value="ECO:0007669"/>
    <property type="project" value="UniProtKB-KW"/>
</dbReference>
<dbReference type="EMBL" id="JBDFQZ010000009">
    <property type="protein sequence ID" value="KAK9689125.1"/>
    <property type="molecule type" value="Genomic_DNA"/>
</dbReference>
<keyword evidence="3" id="KW-0336">GPI-anchor</keyword>
<comment type="similarity">
    <text evidence="9">Belongs to the early nodulin-like (ENODL) family.</text>
</comment>
<proteinExistence type="inferred from homology"/>
<evidence type="ECO:0000256" key="9">
    <source>
        <dbReference type="ARBA" id="ARBA00035011"/>
    </source>
</evidence>
<dbReference type="InterPro" id="IPR039391">
    <property type="entry name" value="Phytocyanin-like"/>
</dbReference>
<accession>A0AAW1IH72</accession>
<dbReference type="InterPro" id="IPR041846">
    <property type="entry name" value="ENL_dom"/>
</dbReference>
<dbReference type="InterPro" id="IPR003245">
    <property type="entry name" value="Phytocyanin_dom"/>
</dbReference>
<dbReference type="GO" id="GO:0009055">
    <property type="term" value="F:electron transfer activity"/>
    <property type="evidence" value="ECO:0007669"/>
    <property type="project" value="InterPro"/>
</dbReference>
<evidence type="ECO:0000256" key="5">
    <source>
        <dbReference type="ARBA" id="ARBA00023136"/>
    </source>
</evidence>
<name>A0AAW1IH72_SAPOF</name>
<dbReference type="PANTHER" id="PTHR33021">
    <property type="entry name" value="BLUE COPPER PROTEIN"/>
    <property type="match status" value="1"/>
</dbReference>
<keyword evidence="4 12" id="KW-0732">Signal</keyword>
<dbReference type="PANTHER" id="PTHR33021:SF253">
    <property type="entry name" value="EARLY NODULIN-LIKE PROTEIN 9"/>
    <property type="match status" value="1"/>
</dbReference>
<evidence type="ECO:0000256" key="8">
    <source>
        <dbReference type="ARBA" id="ARBA00023288"/>
    </source>
</evidence>
<dbReference type="CDD" id="cd11019">
    <property type="entry name" value="OsENODL1_like"/>
    <property type="match status" value="1"/>
</dbReference>
<evidence type="ECO:0000313" key="15">
    <source>
        <dbReference type="Proteomes" id="UP001443914"/>
    </source>
</evidence>